<gene>
    <name evidence="1" type="ordered locus">KQS_00430</name>
</gene>
<accession>H8XNI0</accession>
<proteinExistence type="predicted"/>
<sequence>MKRFILIIVLFVVSSCSQNKFYLEITRLTKKELKTYNTFKTHLKKSYKYIKNSDEIVFYNHSFGNSYNGQEEIFNLIYDIKNEKYYLGWIDHNNKSNFEIVNDLEDTILKKNIKLFLNKDFIKLKENIENSEKVMSISSFGHIYYYINTDSISKSYKLKIK</sequence>
<dbReference type="STRING" id="1094466.KQS_00430"/>
<evidence type="ECO:0000313" key="2">
    <source>
        <dbReference type="Proteomes" id="UP000007599"/>
    </source>
</evidence>
<organism evidence="1 2">
    <name type="scientific">Flavobacterium indicum (strain DSM 17447 / CIP 109464 / GPTSA100-9)</name>
    <dbReference type="NCBI Taxonomy" id="1094466"/>
    <lineage>
        <taxon>Bacteria</taxon>
        <taxon>Pseudomonadati</taxon>
        <taxon>Bacteroidota</taxon>
        <taxon>Flavobacteriia</taxon>
        <taxon>Flavobacteriales</taxon>
        <taxon>Flavobacteriaceae</taxon>
        <taxon>Flavobacterium</taxon>
    </lineage>
</organism>
<keyword evidence="2" id="KW-1185">Reference proteome</keyword>
<reference evidence="1 2" key="1">
    <citation type="journal article" date="2012" name="J. Bacteriol.">
        <title>Complete Genome Sequence of Flavobacterium indicum GPSTA100-9T, Isolated from Warm Spring Water.</title>
        <authorList>
            <person name="Barbier P."/>
            <person name="Houel A."/>
            <person name="Loux V."/>
            <person name="Poulain J."/>
            <person name="Bernardet J.F."/>
            <person name="Touchon M."/>
            <person name="Duchaud E."/>
        </authorList>
    </citation>
    <scope>NUCLEOTIDE SEQUENCE [LARGE SCALE GENOMIC DNA]</scope>
    <source>
        <strain evidence="2">DSM 17447 / CIP 109464 / GPTSA100-9</strain>
    </source>
</reference>
<dbReference type="KEGG" id="fin:KQS_00430"/>
<reference evidence="2" key="2">
    <citation type="submission" date="2012-03" db="EMBL/GenBank/DDBJ databases">
        <title>Complete genome sequence of Flavobacterium indicum GPTSA100-9T, isolated from warm spring water.</title>
        <authorList>
            <person name="Barbier P."/>
            <person name="Houel A."/>
            <person name="Loux V."/>
            <person name="Poulain J."/>
            <person name="Bernardet J.-F."/>
            <person name="Touchon M."/>
            <person name="Duchaud E."/>
        </authorList>
    </citation>
    <scope>NUCLEOTIDE SEQUENCE [LARGE SCALE GENOMIC DNA]</scope>
    <source>
        <strain evidence="2">DSM 17447 / CIP 109464 / GPTSA100-9</strain>
    </source>
</reference>
<dbReference type="EMBL" id="HE774682">
    <property type="protein sequence ID" value="CCG52097.1"/>
    <property type="molecule type" value="Genomic_DNA"/>
</dbReference>
<dbReference type="PROSITE" id="PS51257">
    <property type="entry name" value="PROKAR_LIPOPROTEIN"/>
    <property type="match status" value="1"/>
</dbReference>
<dbReference type="RefSeq" id="WP_014387241.1">
    <property type="nucleotide sequence ID" value="NC_017025.1"/>
</dbReference>
<keyword evidence="1" id="KW-0449">Lipoprotein</keyword>
<name>H8XNI0_FLAIG</name>
<dbReference type="AlphaFoldDB" id="H8XNI0"/>
<protein>
    <submittedName>
        <fullName evidence="1">Hypothetical lipoprotein</fullName>
    </submittedName>
</protein>
<dbReference type="HOGENOM" id="CLU_1641249_0_0_10"/>
<dbReference type="Proteomes" id="UP000007599">
    <property type="component" value="Chromosome I"/>
</dbReference>
<evidence type="ECO:0000313" key="1">
    <source>
        <dbReference type="EMBL" id="CCG52097.1"/>
    </source>
</evidence>
<dbReference type="PATRIC" id="fig|1094466.5.peg.87"/>